<gene>
    <name evidence="5 6" type="primary">LOC110805009</name>
</gene>
<reference evidence="4" key="1">
    <citation type="journal article" date="2021" name="Nat. Commun.">
        <title>Genomic analyses provide insights into spinach domestication and the genetic basis of agronomic traits.</title>
        <authorList>
            <person name="Cai X."/>
            <person name="Sun X."/>
            <person name="Xu C."/>
            <person name="Sun H."/>
            <person name="Wang X."/>
            <person name="Ge C."/>
            <person name="Zhang Z."/>
            <person name="Wang Q."/>
            <person name="Fei Z."/>
            <person name="Jiao C."/>
            <person name="Wang Q."/>
        </authorList>
    </citation>
    <scope>NUCLEOTIDE SEQUENCE [LARGE SCALE GENOMIC DNA]</scope>
    <source>
        <strain evidence="4">cv. Varoflay</strain>
    </source>
</reference>
<evidence type="ECO:0000313" key="5">
    <source>
        <dbReference type="RefSeq" id="XP_021866295.1"/>
    </source>
</evidence>
<evidence type="ECO:0000313" key="4">
    <source>
        <dbReference type="Proteomes" id="UP000813463"/>
    </source>
</evidence>
<feature type="compositionally biased region" description="Polar residues" evidence="1">
    <location>
        <begin position="143"/>
        <end position="163"/>
    </location>
</feature>
<feature type="region of interest" description="Disordered" evidence="1">
    <location>
        <begin position="135"/>
        <end position="167"/>
    </location>
</feature>
<dbReference type="CDD" id="cd00170">
    <property type="entry name" value="SEC14"/>
    <property type="match status" value="1"/>
</dbReference>
<dbReference type="AlphaFoldDB" id="A0A9R0JEZ9"/>
<organism evidence="4 6">
    <name type="scientific">Spinacia oleracea</name>
    <name type="common">Spinach</name>
    <dbReference type="NCBI Taxonomy" id="3562"/>
    <lineage>
        <taxon>Eukaryota</taxon>
        <taxon>Viridiplantae</taxon>
        <taxon>Streptophyta</taxon>
        <taxon>Embryophyta</taxon>
        <taxon>Tracheophyta</taxon>
        <taxon>Spermatophyta</taxon>
        <taxon>Magnoliopsida</taxon>
        <taxon>eudicotyledons</taxon>
        <taxon>Gunneridae</taxon>
        <taxon>Pentapetalae</taxon>
        <taxon>Caryophyllales</taxon>
        <taxon>Chenopodiaceae</taxon>
        <taxon>Chenopodioideae</taxon>
        <taxon>Anserineae</taxon>
        <taxon>Spinacia</taxon>
    </lineage>
</organism>
<dbReference type="RefSeq" id="XP_021866295.1">
    <property type="nucleotide sequence ID" value="XM_022010603.1"/>
</dbReference>
<dbReference type="SMART" id="SM00516">
    <property type="entry name" value="SEC14"/>
    <property type="match status" value="1"/>
</dbReference>
<keyword evidence="2" id="KW-0472">Membrane</keyword>
<protein>
    <submittedName>
        <fullName evidence="5 6">Uncharacterized protein LOC110805009 isoform X1</fullName>
    </submittedName>
</protein>
<dbReference type="KEGG" id="soe:110805009"/>
<proteinExistence type="predicted"/>
<dbReference type="PANTHER" id="PTHR47041:SF2">
    <property type="entry name" value="SEC14 CYTOSOLIC FACTOR FAMILY PROTEIN _ PHOSPHOGLYCERIDE TRANSFER FAMILY PROTEIN"/>
    <property type="match status" value="1"/>
</dbReference>
<feature type="transmembrane region" description="Helical" evidence="2">
    <location>
        <begin position="442"/>
        <end position="461"/>
    </location>
</feature>
<evidence type="ECO:0000256" key="1">
    <source>
        <dbReference type="SAM" id="MobiDB-lite"/>
    </source>
</evidence>
<keyword evidence="2" id="KW-0812">Transmembrane</keyword>
<name>A0A9R0JEZ9_SPIOL</name>
<sequence>MADSFSVPDNRKGLNRTVVCGKIQPFKCLVASIPKHCSMKALKRIVNVDKKLLGVATISEAGLFLLKIAVLEAVRRFSQVHCPFLWRSLQALQFICLPPLKWIQKWGIFRGLVKSMQALSRPLLLLSVATSLANRSDDGEENPGSSEFSDASQPQSDSLTNRASESRVIETQAPEKWMLQLFAELEKEGIVLPERITEDDLRRLYHVANGDFSSFFSSVKRTINWRRNFRFMSVQELEEWSEMVFWHGCDVKRHPCLIIRVQSACSYIMSGERYRLPEVVVSQIEYGILHLVRAEDPLITVLMDCQGLSPFGFPVHMMRSCAVLLQDHYPNRLAALFVVRLPPIARVIAQTLFQVLRPATRRKLRIFGDDYQKFLSEHLQTLPSFLGGDCSCPKCSKSVGKEKTVVGPSIVYEAENVSPHSASASVSAYCSDDFEFIKCDKVLKSIAIGLLLVLLYILLTIRFHNLEGIQLYTSGW</sequence>
<keyword evidence="4" id="KW-1185">Reference proteome</keyword>
<evidence type="ECO:0000256" key="2">
    <source>
        <dbReference type="SAM" id="Phobius"/>
    </source>
</evidence>
<accession>A0A9R0JEZ9</accession>
<dbReference type="PANTHER" id="PTHR47041">
    <property type="entry name" value="SEC14 CYTOSOLIC FACTOR FAMILY PROTEIN / PHOSPHOGLYCERIDE TRANSFER FAMILY PROTEIN"/>
    <property type="match status" value="1"/>
</dbReference>
<dbReference type="OrthoDB" id="1434354at2759"/>
<reference evidence="5 6" key="2">
    <citation type="submission" date="2025-04" db="UniProtKB">
        <authorList>
            <consortium name="RefSeq"/>
        </authorList>
    </citation>
    <scope>IDENTIFICATION</scope>
</reference>
<evidence type="ECO:0000313" key="6">
    <source>
        <dbReference type="RefSeq" id="XP_021866296.1"/>
    </source>
</evidence>
<evidence type="ECO:0000259" key="3">
    <source>
        <dbReference type="PROSITE" id="PS50191"/>
    </source>
</evidence>
<dbReference type="PROSITE" id="PS50191">
    <property type="entry name" value="CRAL_TRIO"/>
    <property type="match status" value="1"/>
</dbReference>
<dbReference type="Pfam" id="PF00650">
    <property type="entry name" value="CRAL_TRIO"/>
    <property type="match status" value="1"/>
</dbReference>
<dbReference type="Gene3D" id="3.40.525.10">
    <property type="entry name" value="CRAL-TRIO lipid binding domain"/>
    <property type="match status" value="1"/>
</dbReference>
<dbReference type="InterPro" id="IPR001251">
    <property type="entry name" value="CRAL-TRIO_dom"/>
</dbReference>
<dbReference type="GeneID" id="110805009"/>
<feature type="domain" description="CRAL-TRIO" evidence="3">
    <location>
        <begin position="233"/>
        <end position="394"/>
    </location>
</feature>
<dbReference type="SUPFAM" id="SSF52087">
    <property type="entry name" value="CRAL/TRIO domain"/>
    <property type="match status" value="1"/>
</dbReference>
<dbReference type="InterPro" id="IPR036865">
    <property type="entry name" value="CRAL-TRIO_dom_sf"/>
</dbReference>
<dbReference type="Proteomes" id="UP000813463">
    <property type="component" value="Chromosome 1"/>
</dbReference>
<keyword evidence="2" id="KW-1133">Transmembrane helix</keyword>
<dbReference type="RefSeq" id="XP_021866296.1">
    <property type="nucleotide sequence ID" value="XM_022010604.1"/>
</dbReference>